<dbReference type="InterPro" id="IPR001478">
    <property type="entry name" value="PDZ"/>
</dbReference>
<gene>
    <name evidence="3" type="ORF">COA96_11185</name>
</gene>
<dbReference type="InterPro" id="IPR036034">
    <property type="entry name" value="PDZ_sf"/>
</dbReference>
<evidence type="ECO:0000313" key="3">
    <source>
        <dbReference type="EMBL" id="PCJ23708.1"/>
    </source>
</evidence>
<feature type="domain" description="PDZ" evidence="2">
    <location>
        <begin position="184"/>
        <end position="241"/>
    </location>
</feature>
<dbReference type="PROSITE" id="PS50106">
    <property type="entry name" value="PDZ"/>
    <property type="match status" value="2"/>
</dbReference>
<dbReference type="Gene3D" id="2.30.42.10">
    <property type="match status" value="2"/>
</dbReference>
<comment type="caution">
    <text evidence="3">The sequence shown here is derived from an EMBL/GenBank/DDBJ whole genome shotgun (WGS) entry which is preliminary data.</text>
</comment>
<dbReference type="PANTHER" id="PTHR42837">
    <property type="entry name" value="REGULATOR OF SIGMA-E PROTEASE RSEP"/>
    <property type="match status" value="1"/>
</dbReference>
<dbReference type="PROSITE" id="PS51257">
    <property type="entry name" value="PROKAR_LIPOPROTEIN"/>
    <property type="match status" value="1"/>
</dbReference>
<dbReference type="SUPFAM" id="SSF50156">
    <property type="entry name" value="PDZ domain-like"/>
    <property type="match status" value="2"/>
</dbReference>
<dbReference type="GO" id="GO:0016020">
    <property type="term" value="C:membrane"/>
    <property type="evidence" value="ECO:0007669"/>
    <property type="project" value="InterPro"/>
</dbReference>
<dbReference type="PANTHER" id="PTHR42837:SF2">
    <property type="entry name" value="MEMBRANE METALLOPROTEASE ARASP2, CHLOROPLASTIC-RELATED"/>
    <property type="match status" value="1"/>
</dbReference>
<proteinExistence type="predicted"/>
<protein>
    <recommendedName>
        <fullName evidence="2">PDZ domain-containing protein</fullName>
    </recommendedName>
</protein>
<dbReference type="Pfam" id="PF13180">
    <property type="entry name" value="PDZ_2"/>
    <property type="match status" value="1"/>
</dbReference>
<dbReference type="GO" id="GO:0006508">
    <property type="term" value="P:proteolysis"/>
    <property type="evidence" value="ECO:0007669"/>
    <property type="project" value="InterPro"/>
</dbReference>
<reference evidence="4" key="1">
    <citation type="submission" date="2017-08" db="EMBL/GenBank/DDBJ databases">
        <title>A dynamic microbial community with high functional redundancy inhabits the cold, oxic subseafloor aquifer.</title>
        <authorList>
            <person name="Tully B.J."/>
            <person name="Wheat C.G."/>
            <person name="Glazer B.T."/>
            <person name="Huber J.A."/>
        </authorList>
    </citation>
    <scope>NUCLEOTIDE SEQUENCE [LARGE SCALE GENOMIC DNA]</scope>
</reference>
<dbReference type="SMART" id="SM00228">
    <property type="entry name" value="PDZ"/>
    <property type="match status" value="2"/>
</dbReference>
<accession>A0A2A5AY40</accession>
<dbReference type="Proteomes" id="UP000218327">
    <property type="component" value="Unassembled WGS sequence"/>
</dbReference>
<feature type="domain" description="PDZ" evidence="2">
    <location>
        <begin position="52"/>
        <end position="130"/>
    </location>
</feature>
<organism evidence="3 4">
    <name type="scientific">SAR86 cluster bacterium</name>
    <dbReference type="NCBI Taxonomy" id="2030880"/>
    <lineage>
        <taxon>Bacteria</taxon>
        <taxon>Pseudomonadati</taxon>
        <taxon>Pseudomonadota</taxon>
        <taxon>Gammaproteobacteria</taxon>
        <taxon>SAR86 cluster</taxon>
    </lineage>
</organism>
<sequence length="333" mass="36490">MKLRVSSLKTLASRCSSRRLMPLLLLPIVLLTACVSYEPRVLVPALNLSAEDLSLNNTGSSNNLRIDFGLNLSVNESDSLTNIEVLPGVRVRGVAENSAADSAGIQLGDVILSINDIETNHPDVIVALQQQTNADTEFSFKLRRNTAVLEARVIGRLVGGSSALRELYRIDPIATRAGYRTELISVRGQADLPAARVVELLDESPLEEAGINVGDLILSINGENFNSAQDLIRRLNQDFSLGDRVVLGVYDDQLLVEKTVQLWNPGRRISRIALGPLLQYESSLNPDGNSLSVLDFWLFSFYKYSRLGSERSHSLLGLFNISSDLGELTEEGN</sequence>
<dbReference type="InterPro" id="IPR041489">
    <property type="entry name" value="PDZ_6"/>
</dbReference>
<dbReference type="InterPro" id="IPR004387">
    <property type="entry name" value="Pept_M50_Zn"/>
</dbReference>
<dbReference type="Pfam" id="PF17820">
    <property type="entry name" value="PDZ_6"/>
    <property type="match status" value="1"/>
</dbReference>
<evidence type="ECO:0000259" key="2">
    <source>
        <dbReference type="PROSITE" id="PS50106"/>
    </source>
</evidence>
<dbReference type="AlphaFoldDB" id="A0A2A5AY40"/>
<name>A0A2A5AY40_9GAMM</name>
<dbReference type="EMBL" id="NVVJ01000035">
    <property type="protein sequence ID" value="PCJ23708.1"/>
    <property type="molecule type" value="Genomic_DNA"/>
</dbReference>
<dbReference type="GO" id="GO:0004222">
    <property type="term" value="F:metalloendopeptidase activity"/>
    <property type="evidence" value="ECO:0007669"/>
    <property type="project" value="InterPro"/>
</dbReference>
<comment type="cofactor">
    <cofactor evidence="1">
        <name>Zn(2+)</name>
        <dbReference type="ChEBI" id="CHEBI:29105"/>
    </cofactor>
</comment>
<evidence type="ECO:0000313" key="4">
    <source>
        <dbReference type="Proteomes" id="UP000218327"/>
    </source>
</evidence>
<evidence type="ECO:0000256" key="1">
    <source>
        <dbReference type="ARBA" id="ARBA00001947"/>
    </source>
</evidence>